<feature type="compositionally biased region" description="Basic and acidic residues" evidence="1">
    <location>
        <begin position="137"/>
        <end position="162"/>
    </location>
</feature>
<sequence length="304" mass="32930">MHGKNGSPGNSGYNGGQFYAKERKFINLSFLTIEISGGDGGKGQDGGNGADGLDGSDRGKNFVTERNKSFLVSRKKVSGNLKKTVEKCLRYIFTFNEKYEEIYEAYDPGQEGGNGGRGGVGGDVGCYDSVQIEIGDKEEPSTIEEKPTIIKENNKKGIDGKRGSPGHRGKNGPKGYEEFNTKFTEETAYFKKLDTKFVDGFRVATYITTSMLTAAVIAENSMTFAIKGVFSGFRGYEESNTKFTEGTADSKDLDTIFGDGIRVLSNTTISAATAVGCMMAKTMTIAKSAMTHVIKEVDKKNKPQ</sequence>
<organism evidence="2 3">
    <name type="scientific">Gigaspora margarita</name>
    <dbReference type="NCBI Taxonomy" id="4874"/>
    <lineage>
        <taxon>Eukaryota</taxon>
        <taxon>Fungi</taxon>
        <taxon>Fungi incertae sedis</taxon>
        <taxon>Mucoromycota</taxon>
        <taxon>Glomeromycotina</taxon>
        <taxon>Glomeromycetes</taxon>
        <taxon>Diversisporales</taxon>
        <taxon>Gigasporaceae</taxon>
        <taxon>Gigaspora</taxon>
    </lineage>
</organism>
<evidence type="ECO:0000256" key="1">
    <source>
        <dbReference type="SAM" id="MobiDB-lite"/>
    </source>
</evidence>
<dbReference type="Proteomes" id="UP000789901">
    <property type="component" value="Unassembled WGS sequence"/>
</dbReference>
<keyword evidence="3" id="KW-1185">Reference proteome</keyword>
<feature type="compositionally biased region" description="Gly residues" evidence="1">
    <location>
        <begin position="40"/>
        <end position="52"/>
    </location>
</feature>
<gene>
    <name evidence="2" type="ORF">GMARGA_LOCUS33985</name>
</gene>
<evidence type="ECO:0000313" key="2">
    <source>
        <dbReference type="EMBL" id="CAG8838448.1"/>
    </source>
</evidence>
<evidence type="ECO:0000313" key="3">
    <source>
        <dbReference type="Proteomes" id="UP000789901"/>
    </source>
</evidence>
<proteinExistence type="predicted"/>
<accession>A0ABN7WQR5</accession>
<comment type="caution">
    <text evidence="2">The sequence shown here is derived from an EMBL/GenBank/DDBJ whole genome shotgun (WGS) entry which is preliminary data.</text>
</comment>
<feature type="region of interest" description="Disordered" evidence="1">
    <location>
        <begin position="137"/>
        <end position="176"/>
    </location>
</feature>
<dbReference type="EMBL" id="CAJVQB010058087">
    <property type="protein sequence ID" value="CAG8838448.1"/>
    <property type="molecule type" value="Genomic_DNA"/>
</dbReference>
<reference evidence="2 3" key="1">
    <citation type="submission" date="2021-06" db="EMBL/GenBank/DDBJ databases">
        <authorList>
            <person name="Kallberg Y."/>
            <person name="Tangrot J."/>
            <person name="Rosling A."/>
        </authorList>
    </citation>
    <scope>NUCLEOTIDE SEQUENCE [LARGE SCALE GENOMIC DNA]</scope>
    <source>
        <strain evidence="2 3">120-4 pot B 10/14</strain>
    </source>
</reference>
<name>A0ABN7WQR5_GIGMA</name>
<protein>
    <submittedName>
        <fullName evidence="2">20234_t:CDS:1</fullName>
    </submittedName>
</protein>
<feature type="region of interest" description="Disordered" evidence="1">
    <location>
        <begin position="40"/>
        <end position="59"/>
    </location>
</feature>